<dbReference type="InterPro" id="IPR002155">
    <property type="entry name" value="Thiolase"/>
</dbReference>
<dbReference type="EMBL" id="LLZH01000234">
    <property type="protein sequence ID" value="KUL30822.1"/>
    <property type="molecule type" value="Genomic_DNA"/>
</dbReference>
<evidence type="ECO:0000259" key="6">
    <source>
        <dbReference type="Pfam" id="PF00108"/>
    </source>
</evidence>
<dbReference type="OrthoDB" id="9764638at2"/>
<sequence length="407" mass="41933">MRDAVIVDAVRTPVAKGKPTGAYAGVHPVTLHAHVLRALTARVPGLDPATIDDVIGGAVGQVGEQSGNTTRLAALAAGFPDAVPAVTVDRQCGSSQQALSFAAQGVLSGAYDLVIASGAESMSHVPIGSQTLGRDIGGPLIEARYPGGLIPQGVAAELIARKWGLSRTQLDEFALLSHQNAARAWRDGHFAAQIAPLPGSGASLSQRPGLDPRADFLLLADETVRPDTGPAALAGLRPAFADDRWEQRFGAIDWKVTAGNSSPVNDGAAALLITTSENAARHGWRPRARIHTAVAVGDDPIHMLTGIIPATAKVLQRAGLSMADIDAFEVNEAFSSVVLAWQAETGADPTKVNIDGGAIAIGHPLGASGARLATTLLGVLERTGGRYGLQTMCEAGGTANATVIERL</sequence>
<dbReference type="AlphaFoldDB" id="A0A117MQW5"/>
<dbReference type="InterPro" id="IPR020616">
    <property type="entry name" value="Thiolase_N"/>
</dbReference>
<dbReference type="InterPro" id="IPR020613">
    <property type="entry name" value="Thiolase_CS"/>
</dbReference>
<evidence type="ECO:0000259" key="7">
    <source>
        <dbReference type="Pfam" id="PF02803"/>
    </source>
</evidence>
<feature type="domain" description="Thiolase N-terminal" evidence="6">
    <location>
        <begin position="5"/>
        <end position="276"/>
    </location>
</feature>
<dbReference type="PANTHER" id="PTHR43365:SF1">
    <property type="entry name" value="ACETYL-COA C-ACYLTRANSFERASE"/>
    <property type="match status" value="1"/>
</dbReference>
<dbReference type="PIRSF" id="PIRSF000429">
    <property type="entry name" value="Ac-CoA_Ac_transf"/>
    <property type="match status" value="1"/>
</dbReference>
<evidence type="ECO:0000256" key="5">
    <source>
        <dbReference type="RuleBase" id="RU003557"/>
    </source>
</evidence>
<feature type="domain" description="Thiolase C-terminal" evidence="7">
    <location>
        <begin position="285"/>
        <end position="406"/>
    </location>
</feature>
<protein>
    <submittedName>
        <fullName evidence="8">Acetyl-CoA acetyltransferase</fullName>
    </submittedName>
</protein>
<accession>A0A117MQW5</accession>
<dbReference type="GO" id="GO:0016747">
    <property type="term" value="F:acyltransferase activity, transferring groups other than amino-acyl groups"/>
    <property type="evidence" value="ECO:0007669"/>
    <property type="project" value="InterPro"/>
</dbReference>
<dbReference type="InterPro" id="IPR016039">
    <property type="entry name" value="Thiolase-like"/>
</dbReference>
<dbReference type="Pfam" id="PF02803">
    <property type="entry name" value="Thiolase_C"/>
    <property type="match status" value="1"/>
</dbReference>
<feature type="active site" description="Acyl-thioester intermediate" evidence="4">
    <location>
        <position position="92"/>
    </location>
</feature>
<dbReference type="Gene3D" id="3.40.47.10">
    <property type="match status" value="2"/>
</dbReference>
<comment type="similarity">
    <text evidence="1 5">Belongs to the thiolase-like superfamily. Thiolase family.</text>
</comment>
<evidence type="ECO:0000256" key="4">
    <source>
        <dbReference type="PIRSR" id="PIRSR000429-1"/>
    </source>
</evidence>
<comment type="caution">
    <text evidence="8">The sequence shown here is derived from an EMBL/GenBank/DDBJ whole genome shotgun (WGS) entry which is preliminary data.</text>
</comment>
<dbReference type="Pfam" id="PF00108">
    <property type="entry name" value="Thiolase_N"/>
    <property type="match status" value="1"/>
</dbReference>
<feature type="active site" description="Proton acceptor" evidence="4">
    <location>
        <position position="393"/>
    </location>
</feature>
<dbReference type="Proteomes" id="UP000053244">
    <property type="component" value="Unassembled WGS sequence"/>
</dbReference>
<dbReference type="InterPro" id="IPR020617">
    <property type="entry name" value="Thiolase_C"/>
</dbReference>
<dbReference type="NCBIfam" id="TIGR01930">
    <property type="entry name" value="AcCoA-C-Actrans"/>
    <property type="match status" value="1"/>
</dbReference>
<reference evidence="8 9" key="1">
    <citation type="submission" date="2015-10" db="EMBL/GenBank/DDBJ databases">
        <authorList>
            <person name="Gilbert D.G."/>
        </authorList>
    </citation>
    <scope>NUCLEOTIDE SEQUENCE [LARGE SCALE GENOMIC DNA]</scope>
    <source>
        <strain evidence="8 9">NRRL B-16712</strain>
    </source>
</reference>
<name>A0A117MQW5_9ACTN</name>
<evidence type="ECO:0000256" key="3">
    <source>
        <dbReference type="ARBA" id="ARBA00023315"/>
    </source>
</evidence>
<keyword evidence="9" id="KW-1185">Reference proteome</keyword>
<keyword evidence="3 5" id="KW-0012">Acyltransferase</keyword>
<proteinExistence type="inferred from homology"/>
<dbReference type="SUPFAM" id="SSF53901">
    <property type="entry name" value="Thiolase-like"/>
    <property type="match status" value="2"/>
</dbReference>
<dbReference type="PANTHER" id="PTHR43365">
    <property type="entry name" value="BLR7806 PROTEIN"/>
    <property type="match status" value="1"/>
</dbReference>
<evidence type="ECO:0000256" key="2">
    <source>
        <dbReference type="ARBA" id="ARBA00022679"/>
    </source>
</evidence>
<feature type="active site" description="Proton acceptor" evidence="4">
    <location>
        <position position="363"/>
    </location>
</feature>
<dbReference type="RefSeq" id="WP_067694776.1">
    <property type="nucleotide sequence ID" value="NZ_LLZH01000234.1"/>
</dbReference>
<dbReference type="CDD" id="cd00751">
    <property type="entry name" value="thiolase"/>
    <property type="match status" value="1"/>
</dbReference>
<keyword evidence="2 5" id="KW-0808">Transferase</keyword>
<evidence type="ECO:0000256" key="1">
    <source>
        <dbReference type="ARBA" id="ARBA00010982"/>
    </source>
</evidence>
<evidence type="ECO:0000313" key="8">
    <source>
        <dbReference type="EMBL" id="KUL30822.1"/>
    </source>
</evidence>
<organism evidence="8 9">
    <name type="scientific">Actinoplanes awajinensis subsp. mycoplanecinus</name>
    <dbReference type="NCBI Taxonomy" id="135947"/>
    <lineage>
        <taxon>Bacteria</taxon>
        <taxon>Bacillati</taxon>
        <taxon>Actinomycetota</taxon>
        <taxon>Actinomycetes</taxon>
        <taxon>Micromonosporales</taxon>
        <taxon>Micromonosporaceae</taxon>
        <taxon>Actinoplanes</taxon>
    </lineage>
</organism>
<evidence type="ECO:0000313" key="9">
    <source>
        <dbReference type="Proteomes" id="UP000053244"/>
    </source>
</evidence>
<gene>
    <name evidence="8" type="ORF">ADL15_22920</name>
</gene>
<dbReference type="PROSITE" id="PS00737">
    <property type="entry name" value="THIOLASE_2"/>
    <property type="match status" value="1"/>
</dbReference>